<keyword evidence="3" id="KW-1185">Reference proteome</keyword>
<accession>A0ABP8CLS7</accession>
<evidence type="ECO:0000313" key="2">
    <source>
        <dbReference type="EMBL" id="GAA4240707.1"/>
    </source>
</evidence>
<dbReference type="RefSeq" id="WP_344905370.1">
    <property type="nucleotide sequence ID" value="NZ_BAABAS010000026.1"/>
</dbReference>
<sequence>MSVLPAQPATPIPVDDPGGAAPAWGPRLRAAGSDPSGRAQEMDADTAAEATARRLHAMRRARRDARTRASRVRRVLLAPTPNETPNPRW</sequence>
<protein>
    <submittedName>
        <fullName evidence="2">Uncharacterized protein</fullName>
    </submittedName>
</protein>
<dbReference type="EMBL" id="BAABAS010000026">
    <property type="protein sequence ID" value="GAA4240707.1"/>
    <property type="molecule type" value="Genomic_DNA"/>
</dbReference>
<evidence type="ECO:0000313" key="3">
    <source>
        <dbReference type="Proteomes" id="UP001501710"/>
    </source>
</evidence>
<proteinExistence type="predicted"/>
<feature type="compositionally biased region" description="Basic residues" evidence="1">
    <location>
        <begin position="53"/>
        <end position="74"/>
    </location>
</feature>
<name>A0ABP8CLS7_9ACTN</name>
<reference evidence="3" key="1">
    <citation type="journal article" date="2019" name="Int. J. Syst. Evol. Microbiol.">
        <title>The Global Catalogue of Microorganisms (GCM) 10K type strain sequencing project: providing services to taxonomists for standard genome sequencing and annotation.</title>
        <authorList>
            <consortium name="The Broad Institute Genomics Platform"/>
            <consortium name="The Broad Institute Genome Sequencing Center for Infectious Disease"/>
            <person name="Wu L."/>
            <person name="Ma J."/>
        </authorList>
    </citation>
    <scope>NUCLEOTIDE SEQUENCE [LARGE SCALE GENOMIC DNA]</scope>
    <source>
        <strain evidence="3">JCM 17440</strain>
    </source>
</reference>
<comment type="caution">
    <text evidence="2">The sequence shown here is derived from an EMBL/GenBank/DDBJ whole genome shotgun (WGS) entry which is preliminary data.</text>
</comment>
<evidence type="ECO:0000256" key="1">
    <source>
        <dbReference type="SAM" id="MobiDB-lite"/>
    </source>
</evidence>
<organism evidence="2 3">
    <name type="scientific">Actinomadura meridiana</name>
    <dbReference type="NCBI Taxonomy" id="559626"/>
    <lineage>
        <taxon>Bacteria</taxon>
        <taxon>Bacillati</taxon>
        <taxon>Actinomycetota</taxon>
        <taxon>Actinomycetes</taxon>
        <taxon>Streptosporangiales</taxon>
        <taxon>Thermomonosporaceae</taxon>
        <taxon>Actinomadura</taxon>
    </lineage>
</organism>
<dbReference type="Proteomes" id="UP001501710">
    <property type="component" value="Unassembled WGS sequence"/>
</dbReference>
<gene>
    <name evidence="2" type="ORF">GCM10022254_66470</name>
</gene>
<feature type="region of interest" description="Disordered" evidence="1">
    <location>
        <begin position="1"/>
        <end position="89"/>
    </location>
</feature>